<dbReference type="CDD" id="cd00051">
    <property type="entry name" value="EFh"/>
    <property type="match status" value="1"/>
</dbReference>
<dbReference type="PROSITE" id="PS50222">
    <property type="entry name" value="EF_HAND_2"/>
    <property type="match status" value="2"/>
</dbReference>
<evidence type="ECO:0000313" key="4">
    <source>
        <dbReference type="RefSeq" id="XP_048129419.1"/>
    </source>
</evidence>
<dbReference type="InterPro" id="IPR011992">
    <property type="entry name" value="EF-hand-dom_pair"/>
</dbReference>
<dbReference type="InterPro" id="IPR002048">
    <property type="entry name" value="EF_hand_dom"/>
</dbReference>
<dbReference type="PROSITE" id="PS00018">
    <property type="entry name" value="EF_HAND_1"/>
    <property type="match status" value="1"/>
</dbReference>
<evidence type="ECO:0000256" key="1">
    <source>
        <dbReference type="ARBA" id="ARBA00022837"/>
    </source>
</evidence>
<reference evidence="4" key="2">
    <citation type="submission" date="2025-08" db="UniProtKB">
        <authorList>
            <consortium name="RefSeq"/>
        </authorList>
    </citation>
    <scope>IDENTIFICATION</scope>
    <source>
        <tissue evidence="4">Leaf</tissue>
    </source>
</reference>
<keyword evidence="3" id="KW-1185">Reference proteome</keyword>
<protein>
    <submittedName>
        <fullName evidence="4">Calmodulin-like protein 5</fullName>
    </submittedName>
</protein>
<sequence length="158" mass="18373">MKRDNFIGFMLHSSPSTQTRSTLKEIPMLLLMVVEWDWQYEYKKPAQLLHTVTLCHPSNTAHKDQKQFAASTMASTYLREMSNEEFKKWLATFDANKDGRFSKEELRHAIRATGAWFPWLKTHNAVHAVDTNGDGFIDENEMNNLVDYAKKHLNVKIV</sequence>
<feature type="domain" description="EF-hand" evidence="2">
    <location>
        <begin position="81"/>
        <end position="116"/>
    </location>
</feature>
<gene>
    <name evidence="4" type="primary">LOC125313656</name>
</gene>
<dbReference type="Proteomes" id="UP000827889">
    <property type="component" value="Chromosome 2"/>
</dbReference>
<feature type="domain" description="EF-hand" evidence="2">
    <location>
        <begin position="124"/>
        <end position="152"/>
    </location>
</feature>
<evidence type="ECO:0000313" key="3">
    <source>
        <dbReference type="Proteomes" id="UP000827889"/>
    </source>
</evidence>
<organism evidence="3 4">
    <name type="scientific">Rhodamnia argentea</name>
    <dbReference type="NCBI Taxonomy" id="178133"/>
    <lineage>
        <taxon>Eukaryota</taxon>
        <taxon>Viridiplantae</taxon>
        <taxon>Streptophyta</taxon>
        <taxon>Embryophyta</taxon>
        <taxon>Tracheophyta</taxon>
        <taxon>Spermatophyta</taxon>
        <taxon>Magnoliopsida</taxon>
        <taxon>eudicotyledons</taxon>
        <taxon>Gunneridae</taxon>
        <taxon>Pentapetalae</taxon>
        <taxon>rosids</taxon>
        <taxon>malvids</taxon>
        <taxon>Myrtales</taxon>
        <taxon>Myrtaceae</taxon>
        <taxon>Myrtoideae</taxon>
        <taxon>Myrteae</taxon>
        <taxon>Australasian group</taxon>
        <taxon>Rhodamnia</taxon>
    </lineage>
</organism>
<dbReference type="Gene3D" id="1.10.238.10">
    <property type="entry name" value="EF-hand"/>
    <property type="match status" value="1"/>
</dbReference>
<proteinExistence type="predicted"/>
<accession>A0ABM3GYI5</accession>
<dbReference type="Pfam" id="PF13202">
    <property type="entry name" value="EF-hand_5"/>
    <property type="match status" value="2"/>
</dbReference>
<name>A0ABM3GYI5_9MYRT</name>
<keyword evidence="1" id="KW-0106">Calcium</keyword>
<dbReference type="GeneID" id="125313656"/>
<dbReference type="RefSeq" id="XP_048129419.1">
    <property type="nucleotide sequence ID" value="XM_048273462.1"/>
</dbReference>
<dbReference type="InterPro" id="IPR018247">
    <property type="entry name" value="EF_Hand_1_Ca_BS"/>
</dbReference>
<dbReference type="SMART" id="SM00054">
    <property type="entry name" value="EFh"/>
    <property type="match status" value="2"/>
</dbReference>
<reference evidence="3" key="1">
    <citation type="submission" date="2025-05" db="UniProtKB">
        <authorList>
            <consortium name="RefSeq"/>
        </authorList>
    </citation>
    <scope>NUCLEOTIDE SEQUENCE [LARGE SCALE GENOMIC DNA]</scope>
</reference>
<dbReference type="SUPFAM" id="SSF47473">
    <property type="entry name" value="EF-hand"/>
    <property type="match status" value="1"/>
</dbReference>
<evidence type="ECO:0000259" key="2">
    <source>
        <dbReference type="PROSITE" id="PS50222"/>
    </source>
</evidence>